<protein>
    <submittedName>
        <fullName evidence="1">Uncharacterized protein</fullName>
    </submittedName>
</protein>
<evidence type="ECO:0000313" key="1">
    <source>
        <dbReference type="EMBL" id="DAF44636.1"/>
    </source>
</evidence>
<sequence>MPKGVIVCVKISISFPVSTPSIYMAKLAAVPSVARSCINYYMVTWSDK</sequence>
<name>A0A8S5S0S6_9CAUD</name>
<dbReference type="EMBL" id="BK032511">
    <property type="protein sequence ID" value="DAF44636.1"/>
    <property type="molecule type" value="Genomic_DNA"/>
</dbReference>
<organism evidence="1">
    <name type="scientific">Podoviridae sp. ct8Lf7</name>
    <dbReference type="NCBI Taxonomy" id="2827723"/>
    <lineage>
        <taxon>Viruses</taxon>
        <taxon>Duplodnaviria</taxon>
        <taxon>Heunggongvirae</taxon>
        <taxon>Uroviricota</taxon>
        <taxon>Caudoviricetes</taxon>
    </lineage>
</organism>
<proteinExistence type="predicted"/>
<accession>A0A8S5S0S6</accession>
<reference evidence="1" key="1">
    <citation type="journal article" date="2021" name="Proc. Natl. Acad. Sci. U.S.A.">
        <title>A Catalog of Tens of Thousands of Viruses from Human Metagenomes Reveals Hidden Associations with Chronic Diseases.</title>
        <authorList>
            <person name="Tisza M.J."/>
            <person name="Buck C.B."/>
        </authorList>
    </citation>
    <scope>NUCLEOTIDE SEQUENCE</scope>
    <source>
        <strain evidence="1">Ct8Lf7</strain>
    </source>
</reference>